<name>A0ABR2UCH6_9ROSI</name>
<dbReference type="Proteomes" id="UP001396334">
    <property type="component" value="Unassembled WGS sequence"/>
</dbReference>
<organism evidence="1 2">
    <name type="scientific">Hibiscus sabdariffa</name>
    <name type="common">roselle</name>
    <dbReference type="NCBI Taxonomy" id="183260"/>
    <lineage>
        <taxon>Eukaryota</taxon>
        <taxon>Viridiplantae</taxon>
        <taxon>Streptophyta</taxon>
        <taxon>Embryophyta</taxon>
        <taxon>Tracheophyta</taxon>
        <taxon>Spermatophyta</taxon>
        <taxon>Magnoliopsida</taxon>
        <taxon>eudicotyledons</taxon>
        <taxon>Gunneridae</taxon>
        <taxon>Pentapetalae</taxon>
        <taxon>rosids</taxon>
        <taxon>malvids</taxon>
        <taxon>Malvales</taxon>
        <taxon>Malvaceae</taxon>
        <taxon>Malvoideae</taxon>
        <taxon>Hibiscus</taxon>
    </lineage>
</organism>
<sequence>MRDSSTVDSCSYISLTAQILRRVVSRVFFSEREEEEGHNKIPPLSVSLSPFLSENEKWRRRRRKMGVEVEVYREAGRAEKKHLRLSPNNGSVFPKKMMLDCLLSFLFSSSHAKPLRL</sequence>
<proteinExistence type="predicted"/>
<evidence type="ECO:0000313" key="1">
    <source>
        <dbReference type="EMBL" id="KAK9047330.1"/>
    </source>
</evidence>
<comment type="caution">
    <text evidence="1">The sequence shown here is derived from an EMBL/GenBank/DDBJ whole genome shotgun (WGS) entry which is preliminary data.</text>
</comment>
<gene>
    <name evidence="1" type="ORF">V6N11_053177</name>
</gene>
<dbReference type="EMBL" id="JBBPBN010000001">
    <property type="protein sequence ID" value="KAK9047330.1"/>
    <property type="molecule type" value="Genomic_DNA"/>
</dbReference>
<evidence type="ECO:0000313" key="2">
    <source>
        <dbReference type="Proteomes" id="UP001396334"/>
    </source>
</evidence>
<keyword evidence="2" id="KW-1185">Reference proteome</keyword>
<accession>A0ABR2UCH6</accession>
<reference evidence="1 2" key="1">
    <citation type="journal article" date="2024" name="G3 (Bethesda)">
        <title>Genome assembly of Hibiscus sabdariffa L. provides insights into metabolisms of medicinal natural products.</title>
        <authorList>
            <person name="Kim T."/>
        </authorList>
    </citation>
    <scope>NUCLEOTIDE SEQUENCE [LARGE SCALE GENOMIC DNA]</scope>
    <source>
        <strain evidence="1">TK-2024</strain>
        <tissue evidence="1">Old leaves</tissue>
    </source>
</reference>
<protein>
    <submittedName>
        <fullName evidence="1">Uncharacterized protein</fullName>
    </submittedName>
</protein>